<evidence type="ECO:0000256" key="2">
    <source>
        <dbReference type="ARBA" id="ARBA00022553"/>
    </source>
</evidence>
<evidence type="ECO:0000313" key="7">
    <source>
        <dbReference type="Proteomes" id="UP001597114"/>
    </source>
</evidence>
<dbReference type="InterPro" id="IPR001451">
    <property type="entry name" value="Hexapep"/>
</dbReference>
<evidence type="ECO:0000259" key="5">
    <source>
        <dbReference type="PROSITE" id="PS50075"/>
    </source>
</evidence>
<accession>A0ABW4FCA9</accession>
<dbReference type="InterPro" id="IPR012728">
    <property type="entry name" value="Pls/PosA_C"/>
</dbReference>
<dbReference type="Proteomes" id="UP001597114">
    <property type="component" value="Unassembled WGS sequence"/>
</dbReference>
<feature type="compositionally biased region" description="Pro residues" evidence="3">
    <location>
        <begin position="91"/>
        <end position="101"/>
    </location>
</feature>
<dbReference type="Gene3D" id="2.160.10.10">
    <property type="entry name" value="Hexapeptide repeat proteins"/>
    <property type="match status" value="3"/>
</dbReference>
<feature type="transmembrane region" description="Helical" evidence="4">
    <location>
        <begin position="754"/>
        <end position="776"/>
    </location>
</feature>
<dbReference type="Gene3D" id="1.10.1200.10">
    <property type="entry name" value="ACP-like"/>
    <property type="match status" value="2"/>
</dbReference>
<evidence type="ECO:0000313" key="6">
    <source>
        <dbReference type="EMBL" id="MFD1524412.1"/>
    </source>
</evidence>
<dbReference type="RefSeq" id="WP_344717546.1">
    <property type="nucleotide sequence ID" value="NZ_BAAAUS010000001.1"/>
</dbReference>
<dbReference type="SUPFAM" id="SSF51161">
    <property type="entry name" value="Trimeric LpxA-like enzymes"/>
    <property type="match status" value="3"/>
</dbReference>
<dbReference type="Pfam" id="PF14602">
    <property type="entry name" value="Hexapep_2"/>
    <property type="match status" value="2"/>
</dbReference>
<feature type="transmembrane region" description="Helical" evidence="4">
    <location>
        <begin position="720"/>
        <end position="742"/>
    </location>
</feature>
<feature type="transmembrane region" description="Helical" evidence="4">
    <location>
        <begin position="465"/>
        <end position="484"/>
    </location>
</feature>
<dbReference type="Pfam" id="PF00550">
    <property type="entry name" value="PP-binding"/>
    <property type="match status" value="2"/>
</dbReference>
<dbReference type="PROSITE" id="PS50075">
    <property type="entry name" value="CARRIER"/>
    <property type="match status" value="2"/>
</dbReference>
<keyword evidence="4" id="KW-0812">Transmembrane</keyword>
<keyword evidence="4" id="KW-1133">Transmembrane helix</keyword>
<proteinExistence type="predicted"/>
<feature type="domain" description="Carrier" evidence="5">
    <location>
        <begin position="114"/>
        <end position="191"/>
    </location>
</feature>
<dbReference type="PANTHER" id="PTHR43300:SF11">
    <property type="entry name" value="ACETYLTRANSFERASE RV3034C-RELATED"/>
    <property type="match status" value="1"/>
</dbReference>
<dbReference type="InterPro" id="IPR009081">
    <property type="entry name" value="PP-bd_ACP"/>
</dbReference>
<reference evidence="7" key="1">
    <citation type="journal article" date="2019" name="Int. J. Syst. Evol. Microbiol.">
        <title>The Global Catalogue of Microorganisms (GCM) 10K type strain sequencing project: providing services to taxonomists for standard genome sequencing and annotation.</title>
        <authorList>
            <consortium name="The Broad Institute Genomics Platform"/>
            <consortium name="The Broad Institute Genome Sequencing Center for Infectious Disease"/>
            <person name="Wu L."/>
            <person name="Ma J."/>
        </authorList>
    </citation>
    <scope>NUCLEOTIDE SEQUENCE [LARGE SCALE GENOMIC DNA]</scope>
    <source>
        <strain evidence="7">CCM 7043</strain>
    </source>
</reference>
<dbReference type="PANTHER" id="PTHR43300">
    <property type="entry name" value="ACETYLTRANSFERASE"/>
    <property type="match status" value="1"/>
</dbReference>
<feature type="transmembrane region" description="Helical" evidence="4">
    <location>
        <begin position="256"/>
        <end position="277"/>
    </location>
</feature>
<evidence type="ECO:0000256" key="4">
    <source>
        <dbReference type="SAM" id="Phobius"/>
    </source>
</evidence>
<keyword evidence="7" id="KW-1185">Reference proteome</keyword>
<feature type="domain" description="Carrier" evidence="5">
    <location>
        <begin position="7"/>
        <end position="84"/>
    </location>
</feature>
<name>A0ABW4FCA9_9PSEU</name>
<keyword evidence="4" id="KW-0472">Membrane</keyword>
<keyword evidence="2" id="KW-0597">Phosphoprotein</keyword>
<dbReference type="NCBIfam" id="TIGR02353">
    <property type="entry name" value="NRPS_term_dom"/>
    <property type="match status" value="1"/>
</dbReference>
<dbReference type="InterPro" id="IPR050179">
    <property type="entry name" value="Trans_hexapeptide_repeat"/>
</dbReference>
<dbReference type="InterPro" id="IPR020806">
    <property type="entry name" value="PKS_PP-bd"/>
</dbReference>
<feature type="transmembrane region" description="Helical" evidence="4">
    <location>
        <begin position="217"/>
        <end position="236"/>
    </location>
</feature>
<dbReference type="EMBL" id="JBHUCO010000082">
    <property type="protein sequence ID" value="MFD1524412.1"/>
    <property type="molecule type" value="Genomic_DNA"/>
</dbReference>
<dbReference type="SMART" id="SM00823">
    <property type="entry name" value="PKS_PP"/>
    <property type="match status" value="2"/>
</dbReference>
<sequence>MIVDGGSPATGAEKALLEILTDVARAERATVESNFFHDLGADSMVMARFCARVRKRPDLPTATIKDVYTNQTIRSLAAALAETLPTAPVATVPPVPKPSPRPRVSADLGSPTTGPPISTEHALLDILKGVVGVEQAAVDSDFFHDLGADSMVMARFCARVRKRPDLPTVTIKDVYTNPTIRSLTAAVESTSPAALAAPAPEEAPAEPAARRRAGTPMYVLCGVIQLLVFVVYLAFTEAAAQVGDDWISAAPNVVELFLRAAVYGDVAVLAMCILPIIAKWVLIGRWKAQEFPVWSLAYVRFWLVKTLTRSNPLVLFVGGRSRTTATSPVINFYLRALGAKIGPGVAIYTRTLPVCTDLLTIGAGTVIRNEALISCYRAHDGKIQIGPVHLGKDVFVGEASLIDIGASMGDGAQLGHVSSLHAGQNVPAGESWHGCPPERTDSNYRMVTEIPGSRRRAMSFGISQLLGIFVVSVPLTTGLLTLAVDRIPQLTRLLDPEPGALTTWSFYLDLATVSAVVVVGTLVLALLAVGTIPRLLNRLIEPDTEYPLFGFHYGIHTAIARLTNSQFLLNLFGDSSYVVPYLRWIGYDLSAVVQTGSNFGTKVRHDNPYLVTIGSGTMVADVLAMLNAELSSTSFRLSRTRIGANSFVGNNLYFIPQSRVGDNCLIGSKTMIPIDGPLLENTGLMGAPAFPIPRTVARDKAQRMGRSDERRGLSAKNRHNIVTILLFLFLRWSFLLSTLVLVGTLSAVYEEGNVLLAVALSGVSYPVWLMVVWVLTERLVTPRFRKLRPQYCSIYDPYFRKHERYWKANWQDYYMLFNGTPFKSLLWRMLGVRVGRRFFDDGIFLTERSLVTIGDDCTVNQSSELQGHSQEDGIFKSGYITLGSRVTVGSGAWLNYGTTVGDDVIIEPHAYVMKGEEIPADARWGGNPAVEVRDGHEHGIDLTRPIGRVTVGTAGV</sequence>
<evidence type="ECO:0000256" key="3">
    <source>
        <dbReference type="SAM" id="MobiDB-lite"/>
    </source>
</evidence>
<feature type="region of interest" description="Disordered" evidence="3">
    <location>
        <begin position="88"/>
        <end position="112"/>
    </location>
</feature>
<feature type="transmembrane region" description="Helical" evidence="4">
    <location>
        <begin position="504"/>
        <end position="529"/>
    </location>
</feature>
<evidence type="ECO:0000256" key="1">
    <source>
        <dbReference type="ARBA" id="ARBA00022450"/>
    </source>
</evidence>
<comment type="caution">
    <text evidence="6">The sequence shown here is derived from an EMBL/GenBank/DDBJ whole genome shotgun (WGS) entry which is preliminary data.</text>
</comment>
<organism evidence="6 7">
    <name type="scientific">Pseudonocardia yunnanensis</name>
    <dbReference type="NCBI Taxonomy" id="58107"/>
    <lineage>
        <taxon>Bacteria</taxon>
        <taxon>Bacillati</taxon>
        <taxon>Actinomycetota</taxon>
        <taxon>Actinomycetes</taxon>
        <taxon>Pseudonocardiales</taxon>
        <taxon>Pseudonocardiaceae</taxon>
        <taxon>Pseudonocardia</taxon>
    </lineage>
</organism>
<gene>
    <name evidence="6" type="ORF">ACFSJD_43505</name>
</gene>
<dbReference type="InterPro" id="IPR036736">
    <property type="entry name" value="ACP-like_sf"/>
</dbReference>
<keyword evidence="1" id="KW-0596">Phosphopantetheine</keyword>
<dbReference type="SUPFAM" id="SSF47336">
    <property type="entry name" value="ACP-like"/>
    <property type="match status" value="2"/>
</dbReference>
<protein>
    <submittedName>
        <fullName evidence="6">Pls/PosA family non-ribosomal peptide synthetase</fullName>
    </submittedName>
</protein>
<dbReference type="InterPro" id="IPR011004">
    <property type="entry name" value="Trimer_LpxA-like_sf"/>
</dbReference>